<dbReference type="EMBL" id="FMYF01000016">
    <property type="protein sequence ID" value="SDC05054.1"/>
    <property type="molecule type" value="Genomic_DNA"/>
</dbReference>
<accession>A0A1G6IF06</accession>
<name>A0A1G6IF06_9ACTN</name>
<proteinExistence type="predicted"/>
<evidence type="ECO:0000313" key="2">
    <source>
        <dbReference type="EMBL" id="SDC05054.1"/>
    </source>
</evidence>
<sequence>MGPLWKQAFLPELPGEGSTMSQSDPPKSHRPKAGKDADPGPVVRWILTREEHDYPGSAPTGDDQA</sequence>
<keyword evidence="3" id="KW-1185">Reference proteome</keyword>
<protein>
    <submittedName>
        <fullName evidence="2">Uncharacterized protein</fullName>
    </submittedName>
</protein>
<feature type="region of interest" description="Disordered" evidence="1">
    <location>
        <begin position="1"/>
        <end position="42"/>
    </location>
</feature>
<gene>
    <name evidence="2" type="ORF">GA0111570_11612</name>
</gene>
<organism evidence="2 3">
    <name type="scientific">Raineyella antarctica</name>
    <dbReference type="NCBI Taxonomy" id="1577474"/>
    <lineage>
        <taxon>Bacteria</taxon>
        <taxon>Bacillati</taxon>
        <taxon>Actinomycetota</taxon>
        <taxon>Actinomycetes</taxon>
        <taxon>Propionibacteriales</taxon>
        <taxon>Propionibacteriaceae</taxon>
        <taxon>Raineyella</taxon>
    </lineage>
</organism>
<dbReference type="AlphaFoldDB" id="A0A1G6IF06"/>
<evidence type="ECO:0000256" key="1">
    <source>
        <dbReference type="SAM" id="MobiDB-lite"/>
    </source>
</evidence>
<evidence type="ECO:0000313" key="3">
    <source>
        <dbReference type="Proteomes" id="UP000199086"/>
    </source>
</evidence>
<dbReference type="Proteomes" id="UP000199086">
    <property type="component" value="Unassembled WGS sequence"/>
</dbReference>
<dbReference type="STRING" id="1577474.GA0111570_11612"/>
<reference evidence="2 3" key="1">
    <citation type="submission" date="2016-06" db="EMBL/GenBank/DDBJ databases">
        <authorList>
            <person name="Olsen C.W."/>
            <person name="Carey S."/>
            <person name="Hinshaw L."/>
            <person name="Karasin A.I."/>
        </authorList>
    </citation>
    <scope>NUCLEOTIDE SEQUENCE [LARGE SCALE GENOMIC DNA]</scope>
    <source>
        <strain evidence="2 3">LZ-22</strain>
    </source>
</reference>